<gene>
    <name evidence="1" type="primary">anmK</name>
    <name evidence="2" type="ORF">E6H05_00880</name>
</gene>
<dbReference type="EC" id="2.7.1.170" evidence="1"/>
<evidence type="ECO:0000313" key="2">
    <source>
        <dbReference type="EMBL" id="TMI77247.1"/>
    </source>
</evidence>
<accession>A0A537J147</accession>
<dbReference type="UniPathway" id="UPA00343"/>
<keyword evidence="1 2" id="KW-0808">Transferase</keyword>
<dbReference type="AlphaFoldDB" id="A0A537J147"/>
<comment type="catalytic activity">
    <reaction evidence="1">
        <text>1,6-anhydro-N-acetyl-beta-muramate + ATP + H2O = N-acetyl-D-muramate 6-phosphate + ADP + H(+)</text>
        <dbReference type="Rhea" id="RHEA:24952"/>
        <dbReference type="ChEBI" id="CHEBI:15377"/>
        <dbReference type="ChEBI" id="CHEBI:15378"/>
        <dbReference type="ChEBI" id="CHEBI:30616"/>
        <dbReference type="ChEBI" id="CHEBI:58690"/>
        <dbReference type="ChEBI" id="CHEBI:58722"/>
        <dbReference type="ChEBI" id="CHEBI:456216"/>
        <dbReference type="EC" id="2.7.1.170"/>
    </reaction>
</comment>
<keyword evidence="1 2" id="KW-0418">Kinase</keyword>
<dbReference type="PANTHER" id="PTHR30605:SF0">
    <property type="entry name" value="ANHYDRO-N-ACETYLMURAMIC ACID KINASE"/>
    <property type="match status" value="1"/>
</dbReference>
<dbReference type="CDD" id="cd24050">
    <property type="entry name" value="ASKHA_NBD_ANMK"/>
    <property type="match status" value="1"/>
</dbReference>
<dbReference type="GO" id="GO:0005524">
    <property type="term" value="F:ATP binding"/>
    <property type="evidence" value="ECO:0007669"/>
    <property type="project" value="UniProtKB-UniRule"/>
</dbReference>
<dbReference type="UniPathway" id="UPA00544"/>
<evidence type="ECO:0000256" key="1">
    <source>
        <dbReference type="HAMAP-Rule" id="MF_01270"/>
    </source>
</evidence>
<comment type="similarity">
    <text evidence="1">Belongs to the anhydro-N-acetylmuramic acid kinase family.</text>
</comment>
<dbReference type="GO" id="GO:0016773">
    <property type="term" value="F:phosphotransferase activity, alcohol group as acceptor"/>
    <property type="evidence" value="ECO:0007669"/>
    <property type="project" value="UniProtKB-UniRule"/>
</dbReference>
<reference evidence="2 3" key="1">
    <citation type="journal article" date="2019" name="Nat. Microbiol.">
        <title>Mediterranean grassland soil C-N compound turnover is dependent on rainfall and depth, and is mediated by genomically divergent microorganisms.</title>
        <authorList>
            <person name="Diamond S."/>
            <person name="Andeer P.F."/>
            <person name="Li Z."/>
            <person name="Crits-Christoph A."/>
            <person name="Burstein D."/>
            <person name="Anantharaman K."/>
            <person name="Lane K.R."/>
            <person name="Thomas B.C."/>
            <person name="Pan C."/>
            <person name="Northen T.R."/>
            <person name="Banfield J.F."/>
        </authorList>
    </citation>
    <scope>NUCLEOTIDE SEQUENCE [LARGE SCALE GENOMIC DNA]</scope>
    <source>
        <strain evidence="2">NP_8</strain>
    </source>
</reference>
<dbReference type="GO" id="GO:0016301">
    <property type="term" value="F:kinase activity"/>
    <property type="evidence" value="ECO:0007669"/>
    <property type="project" value="UniProtKB-KW"/>
</dbReference>
<dbReference type="GO" id="GO:0097175">
    <property type="term" value="P:1,6-anhydro-N-acetyl-beta-muramic acid catabolic process"/>
    <property type="evidence" value="ECO:0007669"/>
    <property type="project" value="UniProtKB-UniRule"/>
</dbReference>
<dbReference type="InterPro" id="IPR005338">
    <property type="entry name" value="Anhydro_N_Ac-Mur_kinase"/>
</dbReference>
<comment type="function">
    <text evidence="1">Catalyzes the specific phosphorylation of 1,6-anhydro-N-acetylmuramic acid (anhMurNAc) with the simultaneous cleavage of the 1,6-anhydro ring, generating MurNAc-6-P. Is required for the utilization of anhMurNAc either imported from the medium or derived from its own cell wall murein, and thus plays a role in cell wall recycling.</text>
</comment>
<dbReference type="GO" id="GO:0009254">
    <property type="term" value="P:peptidoglycan turnover"/>
    <property type="evidence" value="ECO:0007669"/>
    <property type="project" value="UniProtKB-UniRule"/>
</dbReference>
<comment type="pathway">
    <text evidence="1">Cell wall biogenesis; peptidoglycan recycling.</text>
</comment>
<protein>
    <recommendedName>
        <fullName evidence="1">Anhydro-N-acetylmuramic acid kinase</fullName>
        <ecNumber evidence="1">2.7.1.170</ecNumber>
    </recommendedName>
    <alternativeName>
        <fullName evidence="1">AnhMurNAc kinase</fullName>
    </alternativeName>
</protein>
<feature type="binding site" evidence="1">
    <location>
        <begin position="3"/>
        <end position="10"/>
    </location>
    <ligand>
        <name>ATP</name>
        <dbReference type="ChEBI" id="CHEBI:30616"/>
    </ligand>
</feature>
<comment type="caution">
    <text evidence="2">The sequence shown here is derived from an EMBL/GenBank/DDBJ whole genome shotgun (WGS) entry which is preliminary data.</text>
</comment>
<keyword evidence="1" id="KW-0067">ATP-binding</keyword>
<dbReference type="Proteomes" id="UP000318834">
    <property type="component" value="Unassembled WGS sequence"/>
</dbReference>
<dbReference type="PANTHER" id="PTHR30605">
    <property type="entry name" value="ANHYDRO-N-ACETYLMURAMIC ACID KINASE"/>
    <property type="match status" value="1"/>
</dbReference>
<dbReference type="NCBIfam" id="NF007148">
    <property type="entry name" value="PRK09585.3-2"/>
    <property type="match status" value="1"/>
</dbReference>
<dbReference type="HAMAP" id="MF_01270">
    <property type="entry name" value="AnhMurNAc_kinase"/>
    <property type="match status" value="1"/>
</dbReference>
<name>A0A537J147_9BACT</name>
<dbReference type="SUPFAM" id="SSF53067">
    <property type="entry name" value="Actin-like ATPase domain"/>
    <property type="match status" value="1"/>
</dbReference>
<keyword evidence="1" id="KW-0547">Nucleotide-binding</keyword>
<dbReference type="EMBL" id="VBAP01000005">
    <property type="protein sequence ID" value="TMI77247.1"/>
    <property type="molecule type" value="Genomic_DNA"/>
</dbReference>
<sequence>MSGTSADGIDGAVARVHGSGVQTRVEMIASVTVPYPSQDRRELFALFSPYTGTVERICVFNFRLGGLLAQAAAEAIAAAKLRPDQVHLIGSHGQTIYHIPPQSAGAGSTLQIGEAAVIAERLGIPVVSDFRVRDMAAGGQGAPLVTYADYLLFRDARRGRAVQNLGGIGNVSYLPPGGGIDAVLAFDTGPGNMVINGVVELISGGAKEFDRDGGLAAAGRPDEALVETLLADPYFASPPPKTTGREKFGHGYAAGLLASARQRGLSDVDVVATATLLTVESIARAYRAFLLPRGPLDDVIIGGGGSHNPVLRQWLARSLRPAQVRTTDEWGIASLAKEAVAFAILANEAVAGNPGNVPSATGAAHPVVLGKLVPA</sequence>
<organism evidence="2 3">
    <name type="scientific">Candidatus Segetimicrobium genomatis</name>
    <dbReference type="NCBI Taxonomy" id="2569760"/>
    <lineage>
        <taxon>Bacteria</taxon>
        <taxon>Bacillati</taxon>
        <taxon>Candidatus Sysuimicrobiota</taxon>
        <taxon>Candidatus Sysuimicrobiia</taxon>
        <taxon>Candidatus Sysuimicrobiales</taxon>
        <taxon>Candidatus Segetimicrobiaceae</taxon>
        <taxon>Candidatus Segetimicrobium</taxon>
    </lineage>
</organism>
<dbReference type="GO" id="GO:0006040">
    <property type="term" value="P:amino sugar metabolic process"/>
    <property type="evidence" value="ECO:0007669"/>
    <property type="project" value="InterPro"/>
</dbReference>
<proteinExistence type="inferred from homology"/>
<dbReference type="Gene3D" id="3.30.420.40">
    <property type="match status" value="2"/>
</dbReference>
<keyword evidence="1" id="KW-0119">Carbohydrate metabolism</keyword>
<evidence type="ECO:0000313" key="3">
    <source>
        <dbReference type="Proteomes" id="UP000318834"/>
    </source>
</evidence>
<comment type="pathway">
    <text evidence="1">Amino-sugar metabolism; 1,6-anhydro-N-acetylmuramate degradation.</text>
</comment>
<dbReference type="InterPro" id="IPR043129">
    <property type="entry name" value="ATPase_NBD"/>
</dbReference>
<dbReference type="Pfam" id="PF03702">
    <property type="entry name" value="AnmK"/>
    <property type="match status" value="1"/>
</dbReference>